<protein>
    <recommendedName>
        <fullName evidence="4">YcxB-like protein domain-containing protein</fullName>
    </recommendedName>
</protein>
<feature type="transmembrane region" description="Helical" evidence="1">
    <location>
        <begin position="20"/>
        <end position="49"/>
    </location>
</feature>
<evidence type="ECO:0000313" key="2">
    <source>
        <dbReference type="EMBL" id="MBK3519424.1"/>
    </source>
</evidence>
<keyword evidence="1" id="KW-0812">Transmembrane</keyword>
<name>A0ABS1HQH8_9BACT</name>
<dbReference type="EMBL" id="JAENRR010000067">
    <property type="protein sequence ID" value="MBK3519424.1"/>
    <property type="molecule type" value="Genomic_DNA"/>
</dbReference>
<evidence type="ECO:0000313" key="3">
    <source>
        <dbReference type="Proteomes" id="UP000605676"/>
    </source>
</evidence>
<gene>
    <name evidence="2" type="ORF">JIV24_18905</name>
</gene>
<comment type="caution">
    <text evidence="2">The sequence shown here is derived from an EMBL/GenBank/DDBJ whole genome shotgun (WGS) entry which is preliminary data.</text>
</comment>
<evidence type="ECO:0000256" key="1">
    <source>
        <dbReference type="SAM" id="Phobius"/>
    </source>
</evidence>
<sequence length="154" mass="17190">MIESNVLGKTFGPVGSFTGIVLFCFGLYSVVIGALGGIVLIITGAFIAFTRPYTSINYEQKKVRSGDKIFGFLKTGKWKDITGDMKVGLWSSSKTYRTYSRSNRSLDITEKRQIICLFNAQGKKLMMLKSVQKDEDMHEELETISANLGLEILQ</sequence>
<dbReference type="Proteomes" id="UP000605676">
    <property type="component" value="Unassembled WGS sequence"/>
</dbReference>
<reference evidence="2 3" key="1">
    <citation type="submission" date="2021-01" db="EMBL/GenBank/DDBJ databases">
        <title>Carboxyliciviraga sp.nov., isolated from coastal sediments.</title>
        <authorList>
            <person name="Lu D."/>
            <person name="Zhang T."/>
        </authorList>
    </citation>
    <scope>NUCLEOTIDE SEQUENCE [LARGE SCALE GENOMIC DNA]</scope>
    <source>
        <strain evidence="2 3">N1Y132</strain>
    </source>
</reference>
<keyword evidence="1" id="KW-0472">Membrane</keyword>
<accession>A0ABS1HQH8</accession>
<organism evidence="2 3">
    <name type="scientific">Carboxylicivirga marina</name>
    <dbReference type="NCBI Taxonomy" id="2800988"/>
    <lineage>
        <taxon>Bacteria</taxon>
        <taxon>Pseudomonadati</taxon>
        <taxon>Bacteroidota</taxon>
        <taxon>Bacteroidia</taxon>
        <taxon>Marinilabiliales</taxon>
        <taxon>Marinilabiliaceae</taxon>
        <taxon>Carboxylicivirga</taxon>
    </lineage>
</organism>
<evidence type="ECO:0008006" key="4">
    <source>
        <dbReference type="Google" id="ProtNLM"/>
    </source>
</evidence>
<keyword evidence="3" id="KW-1185">Reference proteome</keyword>
<keyword evidence="1" id="KW-1133">Transmembrane helix</keyword>
<proteinExistence type="predicted"/>
<dbReference type="RefSeq" id="WP_200466643.1">
    <property type="nucleotide sequence ID" value="NZ_JAENRR010000067.1"/>
</dbReference>